<dbReference type="AlphaFoldDB" id="A0A1W2AJI2"/>
<protein>
    <recommendedName>
        <fullName evidence="3">Hydrolase</fullName>
    </recommendedName>
</protein>
<accession>A0A1W2AJI2</accession>
<dbReference type="RefSeq" id="WP_084017127.1">
    <property type="nucleotide sequence ID" value="NZ_FWXS01000004.1"/>
</dbReference>
<dbReference type="SUPFAM" id="SSF51412">
    <property type="entry name" value="Inosine monophosphate dehydrogenase (IMPDH)"/>
    <property type="match status" value="1"/>
</dbReference>
<dbReference type="OrthoDB" id="1092608at2"/>
<evidence type="ECO:0008006" key="3">
    <source>
        <dbReference type="Google" id="ProtNLM"/>
    </source>
</evidence>
<name>A0A1W2AJI2_9FLAO</name>
<evidence type="ECO:0000313" key="2">
    <source>
        <dbReference type="Proteomes" id="UP000192393"/>
    </source>
</evidence>
<dbReference type="InterPro" id="IPR013785">
    <property type="entry name" value="Aldolase_TIM"/>
</dbReference>
<proteinExistence type="predicted"/>
<organism evidence="1 2">
    <name type="scientific">Moheibacter sediminis</name>
    <dbReference type="NCBI Taxonomy" id="1434700"/>
    <lineage>
        <taxon>Bacteria</taxon>
        <taxon>Pseudomonadati</taxon>
        <taxon>Bacteroidota</taxon>
        <taxon>Flavobacteriia</taxon>
        <taxon>Flavobacteriales</taxon>
        <taxon>Weeksellaceae</taxon>
        <taxon>Moheibacter</taxon>
    </lineage>
</organism>
<dbReference type="EMBL" id="FWXS01000004">
    <property type="protein sequence ID" value="SMC60720.1"/>
    <property type="molecule type" value="Genomic_DNA"/>
</dbReference>
<keyword evidence="2" id="KW-1185">Reference proteome</keyword>
<dbReference type="Gene3D" id="3.20.20.70">
    <property type="entry name" value="Aldolase class I"/>
    <property type="match status" value="1"/>
</dbReference>
<sequence>METNLNFESIWGNNKKITFWDRFFKTHHLQKKALSTPSMIQQNCEGLSLGNQHVKSLIFSTDMALIENNDADAVLAVYPFAPSTKLMKTLIGFSDKPVVCGVGGGTTKGKKSIEMAMFAQDSGASGVIVNIPFENRDLERMRKSISIPIVASIASSEKSVIQNRINSGVDVFHVTGGKNTSEIVKGISSLFPYVSIMATGGNNFGSIEASINSGANAIVLSPPSNKDLFKSVMEKYRKGVKLFRF</sequence>
<reference evidence="1 2" key="1">
    <citation type="submission" date="2017-04" db="EMBL/GenBank/DDBJ databases">
        <authorList>
            <person name="Afonso C.L."/>
            <person name="Miller P.J."/>
            <person name="Scott M.A."/>
            <person name="Spackman E."/>
            <person name="Goraichik I."/>
            <person name="Dimitrov K.M."/>
            <person name="Suarez D.L."/>
            <person name="Swayne D.E."/>
        </authorList>
    </citation>
    <scope>NUCLEOTIDE SEQUENCE [LARGE SCALE GENOMIC DNA]</scope>
    <source>
        <strain evidence="1 2">CGMCC 1.12708</strain>
    </source>
</reference>
<dbReference type="Proteomes" id="UP000192393">
    <property type="component" value="Unassembled WGS sequence"/>
</dbReference>
<gene>
    <name evidence="1" type="ORF">SAMN06296427_104217</name>
</gene>
<evidence type="ECO:0000313" key="1">
    <source>
        <dbReference type="EMBL" id="SMC60720.1"/>
    </source>
</evidence>
<dbReference type="STRING" id="1434700.SAMN06296427_104217"/>